<dbReference type="PANTHER" id="PTHR21021">
    <property type="entry name" value="GAF/PUTATIVE CYTOSKELETAL PROTEIN"/>
    <property type="match status" value="1"/>
</dbReference>
<protein>
    <recommendedName>
        <fullName evidence="4">TIP41-like protein</fullName>
    </recommendedName>
</protein>
<keyword evidence="3" id="KW-1185">Reference proteome</keyword>
<dbReference type="InterPro" id="IPR007303">
    <property type="entry name" value="TIP41-like"/>
</dbReference>
<comment type="similarity">
    <text evidence="1">Belongs to the TIP41 family.</text>
</comment>
<dbReference type="Proteomes" id="UP001165122">
    <property type="component" value="Unassembled WGS sequence"/>
</dbReference>
<dbReference type="OrthoDB" id="10253878at2759"/>
<dbReference type="EMBL" id="BRXW01000437">
    <property type="protein sequence ID" value="GMH54738.1"/>
    <property type="molecule type" value="Genomic_DNA"/>
</dbReference>
<proteinExistence type="inferred from homology"/>
<sequence>MNPELPQCNPATLSSGFEAIITSGKVTGIRHANSNLTLLTIHGPILTSASSSLLTSTVQNLSQIPHATIPEALFTSSLSLKIGNFEITIKGDEAVKQWAEQVCNLKSTDIKPLKSAVGLKWSAPSSSSDPRTDTDSCLFTPSQISQTLPPYDWTFTSPYTSTSPPFLSSETSGIPIELLKNQNIPVIYYDTFKLYEDDLHDAGDTSLTVSIRVTSVYLFIRLRLFVRVDGVVIRNRDTRIFWGLEGDKVFKDVTWKEENWENLKVKEVKKWCGGEEEVSF</sequence>
<dbReference type="GO" id="GO:0031929">
    <property type="term" value="P:TOR signaling"/>
    <property type="evidence" value="ECO:0007669"/>
    <property type="project" value="TreeGrafter"/>
</dbReference>
<comment type="caution">
    <text evidence="2">The sequence shown here is derived from an EMBL/GenBank/DDBJ whole genome shotgun (WGS) entry which is preliminary data.</text>
</comment>
<gene>
    <name evidence="2" type="ORF">TrLO_g10988</name>
</gene>
<evidence type="ECO:0000313" key="2">
    <source>
        <dbReference type="EMBL" id="GMH54738.1"/>
    </source>
</evidence>
<evidence type="ECO:0008006" key="4">
    <source>
        <dbReference type="Google" id="ProtNLM"/>
    </source>
</evidence>
<dbReference type="PANTHER" id="PTHR21021:SF16">
    <property type="entry name" value="TIP41-LIKE PROTEIN"/>
    <property type="match status" value="1"/>
</dbReference>
<dbReference type="Pfam" id="PF04176">
    <property type="entry name" value="TIP41"/>
    <property type="match status" value="1"/>
</dbReference>
<dbReference type="GO" id="GO:0005829">
    <property type="term" value="C:cytosol"/>
    <property type="evidence" value="ECO:0007669"/>
    <property type="project" value="TreeGrafter"/>
</dbReference>
<accession>A0A9W7DTR8</accession>
<organism evidence="2 3">
    <name type="scientific">Triparma laevis f. longispina</name>
    <dbReference type="NCBI Taxonomy" id="1714387"/>
    <lineage>
        <taxon>Eukaryota</taxon>
        <taxon>Sar</taxon>
        <taxon>Stramenopiles</taxon>
        <taxon>Ochrophyta</taxon>
        <taxon>Bolidophyceae</taxon>
        <taxon>Parmales</taxon>
        <taxon>Triparmaceae</taxon>
        <taxon>Triparma</taxon>
    </lineage>
</organism>
<reference evidence="3" key="1">
    <citation type="journal article" date="2023" name="Commun. Biol.">
        <title>Genome analysis of Parmales, the sister group of diatoms, reveals the evolutionary specialization of diatoms from phago-mixotrophs to photoautotrophs.</title>
        <authorList>
            <person name="Ban H."/>
            <person name="Sato S."/>
            <person name="Yoshikawa S."/>
            <person name="Yamada K."/>
            <person name="Nakamura Y."/>
            <person name="Ichinomiya M."/>
            <person name="Sato N."/>
            <person name="Blanc-Mathieu R."/>
            <person name="Endo H."/>
            <person name="Kuwata A."/>
            <person name="Ogata H."/>
        </authorList>
    </citation>
    <scope>NUCLEOTIDE SEQUENCE [LARGE SCALE GENOMIC DNA]</scope>
    <source>
        <strain evidence="3">NIES 3700</strain>
    </source>
</reference>
<evidence type="ECO:0000313" key="3">
    <source>
        <dbReference type="Proteomes" id="UP001165122"/>
    </source>
</evidence>
<dbReference type="InterPro" id="IPR051330">
    <property type="entry name" value="Phosphatase_reg/MetRdx"/>
</dbReference>
<evidence type="ECO:0000256" key="1">
    <source>
        <dbReference type="ARBA" id="ARBA00006658"/>
    </source>
</evidence>
<name>A0A9W7DTR8_9STRA</name>
<dbReference type="AlphaFoldDB" id="A0A9W7DTR8"/>